<dbReference type="InterPro" id="IPR025857">
    <property type="entry name" value="MacB_PCD"/>
</dbReference>
<dbReference type="EMBL" id="AP014924">
    <property type="protein sequence ID" value="BAS28576.1"/>
    <property type="molecule type" value="Genomic_DNA"/>
</dbReference>
<keyword evidence="5 8" id="KW-0472">Membrane</keyword>
<dbReference type="Pfam" id="PF02687">
    <property type="entry name" value="FtsX"/>
    <property type="match status" value="1"/>
</dbReference>
<dbReference type="GO" id="GO:0005886">
    <property type="term" value="C:plasma membrane"/>
    <property type="evidence" value="ECO:0007669"/>
    <property type="project" value="UniProtKB-SubCell"/>
</dbReference>
<feature type="region of interest" description="Disordered" evidence="7">
    <location>
        <begin position="136"/>
        <end position="155"/>
    </location>
</feature>
<evidence type="ECO:0000256" key="5">
    <source>
        <dbReference type="ARBA" id="ARBA00023136"/>
    </source>
</evidence>
<evidence type="ECO:0008006" key="13">
    <source>
        <dbReference type="Google" id="ProtNLM"/>
    </source>
</evidence>
<gene>
    <name evidence="11" type="ORF">LIP_2746</name>
</gene>
<evidence type="ECO:0000256" key="7">
    <source>
        <dbReference type="SAM" id="MobiDB-lite"/>
    </source>
</evidence>
<dbReference type="STRING" id="1555112.LIP_2746"/>
<accession>A0A0K2SN89</accession>
<comment type="subcellular location">
    <subcellularLocation>
        <location evidence="1">Cell membrane</location>
        <topology evidence="1">Multi-pass membrane protein</topology>
    </subcellularLocation>
</comment>
<feature type="transmembrane region" description="Helical" evidence="8">
    <location>
        <begin position="317"/>
        <end position="341"/>
    </location>
</feature>
<dbReference type="GO" id="GO:0022857">
    <property type="term" value="F:transmembrane transporter activity"/>
    <property type="evidence" value="ECO:0007669"/>
    <property type="project" value="TreeGrafter"/>
</dbReference>
<dbReference type="RefSeq" id="WP_068139130.1">
    <property type="nucleotide sequence ID" value="NZ_AP014924.1"/>
</dbReference>
<keyword evidence="2" id="KW-1003">Cell membrane</keyword>
<feature type="transmembrane region" description="Helical" evidence="8">
    <location>
        <begin position="411"/>
        <end position="435"/>
    </location>
</feature>
<reference evidence="12" key="2">
    <citation type="journal article" date="2016" name="Int. J. Syst. Evol. Microbiol.">
        <title>Complete genome sequence and cell structure of Limnochorda pilosa, a Gram-negative spore-former within the phylum Firmicutes.</title>
        <authorList>
            <person name="Watanabe M."/>
            <person name="Kojima H."/>
            <person name="Fukui M."/>
        </authorList>
    </citation>
    <scope>NUCLEOTIDE SEQUENCE [LARGE SCALE GENOMIC DNA]</scope>
    <source>
        <strain evidence="12">HC45</strain>
    </source>
</reference>
<dbReference type="KEGG" id="lpil:LIP_2746"/>
<dbReference type="Proteomes" id="UP000065807">
    <property type="component" value="Chromosome"/>
</dbReference>
<name>A0A0K2SN89_LIMPI</name>
<evidence type="ECO:0000259" key="9">
    <source>
        <dbReference type="Pfam" id="PF02687"/>
    </source>
</evidence>
<evidence type="ECO:0000256" key="3">
    <source>
        <dbReference type="ARBA" id="ARBA00022692"/>
    </source>
</evidence>
<dbReference type="InterPro" id="IPR003838">
    <property type="entry name" value="ABC3_permease_C"/>
</dbReference>
<dbReference type="InterPro" id="IPR050250">
    <property type="entry name" value="Macrolide_Exporter_MacB"/>
</dbReference>
<keyword evidence="12" id="KW-1185">Reference proteome</keyword>
<reference evidence="12" key="1">
    <citation type="submission" date="2015-07" db="EMBL/GenBank/DDBJ databases">
        <title>Complete genome sequence and phylogenetic analysis of Limnochorda pilosa.</title>
        <authorList>
            <person name="Watanabe M."/>
            <person name="Kojima H."/>
            <person name="Fukui M."/>
        </authorList>
    </citation>
    <scope>NUCLEOTIDE SEQUENCE [LARGE SCALE GENOMIC DNA]</scope>
    <source>
        <strain evidence="12">HC45</strain>
    </source>
</reference>
<sequence length="451" mass="48102">MAIERQAHPHTSVPSTSGFARITGLFLLARRQLRNRWLESVLVLLGLALGVAVLSTALSFLAFSGAAQRSTEAMPEYRAFTIMPQQADVSQLFRPDAPAVLPLRRLEGEPPRLTLELALRMRDQVEGVESVLLGGGRSRSSAPLQAVDGEPLPVSEGEQPSLHLVPVGADFFGSDSYQVVAGQPFAWEDVRAGRTILAVEEAWAERFLPDVPLDQVPGHQVTAFGRTWSIVAVVRRPDGPSPVASPFGPREMAYGPWGAPDFAEDAVLEDLQVVPRLDADRGAVRRALELILSEAFGPEQMTITSPQDLVPEQQRRALLAVGGLASLALLVASLNVLNLFLTRVVRRRRHLALSTALGASRRVVFGQTLLESLVLGLGGGVAGLLIALGGVRVVEGLVLRGVPSGLFEEGIRLGLGPVLWGLAAALGASLLFGLYPALAAASQDPAEALRE</sequence>
<dbReference type="PANTHER" id="PTHR30572:SF4">
    <property type="entry name" value="ABC TRANSPORTER PERMEASE YTRF"/>
    <property type="match status" value="1"/>
</dbReference>
<feature type="transmembrane region" description="Helical" evidence="8">
    <location>
        <begin position="41"/>
        <end position="63"/>
    </location>
</feature>
<organism evidence="11 12">
    <name type="scientific">Limnochorda pilosa</name>
    <dbReference type="NCBI Taxonomy" id="1555112"/>
    <lineage>
        <taxon>Bacteria</taxon>
        <taxon>Bacillati</taxon>
        <taxon>Bacillota</taxon>
        <taxon>Limnochordia</taxon>
        <taxon>Limnochordales</taxon>
        <taxon>Limnochordaceae</taxon>
        <taxon>Limnochorda</taxon>
    </lineage>
</organism>
<feature type="domain" description="MacB-like periplasmic core" evidence="10">
    <location>
        <begin position="40"/>
        <end position="288"/>
    </location>
</feature>
<dbReference type="Pfam" id="PF12704">
    <property type="entry name" value="MacB_PCD"/>
    <property type="match status" value="1"/>
</dbReference>
<evidence type="ECO:0000313" key="12">
    <source>
        <dbReference type="Proteomes" id="UP000065807"/>
    </source>
</evidence>
<feature type="domain" description="ABC3 transporter permease C-terminal" evidence="9">
    <location>
        <begin position="324"/>
        <end position="445"/>
    </location>
</feature>
<feature type="transmembrane region" description="Helical" evidence="8">
    <location>
        <begin position="369"/>
        <end position="391"/>
    </location>
</feature>
<evidence type="ECO:0000313" key="11">
    <source>
        <dbReference type="EMBL" id="BAS28576.1"/>
    </source>
</evidence>
<proteinExistence type="inferred from homology"/>
<comment type="similarity">
    <text evidence="6">Belongs to the ABC-4 integral membrane protein family.</text>
</comment>
<protein>
    <recommendedName>
        <fullName evidence="13">ABC transporter permease</fullName>
    </recommendedName>
</protein>
<keyword evidence="4 8" id="KW-1133">Transmembrane helix</keyword>
<evidence type="ECO:0000256" key="4">
    <source>
        <dbReference type="ARBA" id="ARBA00022989"/>
    </source>
</evidence>
<evidence type="ECO:0000256" key="1">
    <source>
        <dbReference type="ARBA" id="ARBA00004651"/>
    </source>
</evidence>
<keyword evidence="3 8" id="KW-0812">Transmembrane</keyword>
<evidence type="ECO:0000256" key="8">
    <source>
        <dbReference type="SAM" id="Phobius"/>
    </source>
</evidence>
<dbReference type="AlphaFoldDB" id="A0A0K2SN89"/>
<evidence type="ECO:0000256" key="2">
    <source>
        <dbReference type="ARBA" id="ARBA00022475"/>
    </source>
</evidence>
<dbReference type="PANTHER" id="PTHR30572">
    <property type="entry name" value="MEMBRANE COMPONENT OF TRANSPORTER-RELATED"/>
    <property type="match status" value="1"/>
</dbReference>
<evidence type="ECO:0000256" key="6">
    <source>
        <dbReference type="ARBA" id="ARBA00038076"/>
    </source>
</evidence>
<evidence type="ECO:0000259" key="10">
    <source>
        <dbReference type="Pfam" id="PF12704"/>
    </source>
</evidence>